<dbReference type="Proteomes" id="UP000634206">
    <property type="component" value="Unassembled WGS sequence"/>
</dbReference>
<evidence type="ECO:0000313" key="7">
    <source>
        <dbReference type="EMBL" id="MBK1854083.1"/>
    </source>
</evidence>
<dbReference type="PROSITE" id="PS00523">
    <property type="entry name" value="SULFATASE_1"/>
    <property type="match status" value="1"/>
</dbReference>
<keyword evidence="5" id="KW-0732">Signal</keyword>
<feature type="chain" id="PRO_5042096671" evidence="5">
    <location>
        <begin position="26"/>
        <end position="509"/>
    </location>
</feature>
<dbReference type="RefSeq" id="WP_309488689.1">
    <property type="nucleotide sequence ID" value="NZ_JAENIG010000002.1"/>
</dbReference>
<evidence type="ECO:0000313" key="8">
    <source>
        <dbReference type="Proteomes" id="UP000634206"/>
    </source>
</evidence>
<dbReference type="EMBL" id="JAENIG010000002">
    <property type="protein sequence ID" value="MBK1854083.1"/>
    <property type="molecule type" value="Genomic_DNA"/>
</dbReference>
<dbReference type="InterPro" id="IPR017850">
    <property type="entry name" value="Alkaline_phosphatase_core_sf"/>
</dbReference>
<dbReference type="AlphaFoldDB" id="A0AAE2V8U3"/>
<feature type="domain" description="Sulfatase N-terminal" evidence="6">
    <location>
        <begin position="35"/>
        <end position="386"/>
    </location>
</feature>
<evidence type="ECO:0000256" key="3">
    <source>
        <dbReference type="ARBA" id="ARBA00022801"/>
    </source>
</evidence>
<evidence type="ECO:0000256" key="4">
    <source>
        <dbReference type="ARBA" id="ARBA00022837"/>
    </source>
</evidence>
<feature type="signal peptide" evidence="5">
    <location>
        <begin position="1"/>
        <end position="25"/>
    </location>
</feature>
<gene>
    <name evidence="7" type="ORF">JIN83_03890</name>
</gene>
<dbReference type="Gene3D" id="3.40.720.10">
    <property type="entry name" value="Alkaline Phosphatase, subunit A"/>
    <property type="match status" value="1"/>
</dbReference>
<evidence type="ECO:0000256" key="5">
    <source>
        <dbReference type="SAM" id="SignalP"/>
    </source>
</evidence>
<evidence type="ECO:0000256" key="1">
    <source>
        <dbReference type="ARBA" id="ARBA00008779"/>
    </source>
</evidence>
<organism evidence="7 8">
    <name type="scientific">Oceaniferula flava</name>
    <dbReference type="NCBI Taxonomy" id="2800421"/>
    <lineage>
        <taxon>Bacteria</taxon>
        <taxon>Pseudomonadati</taxon>
        <taxon>Verrucomicrobiota</taxon>
        <taxon>Verrucomicrobiia</taxon>
        <taxon>Verrucomicrobiales</taxon>
        <taxon>Verrucomicrobiaceae</taxon>
        <taxon>Oceaniferula</taxon>
    </lineage>
</organism>
<dbReference type="PANTHER" id="PTHR42693">
    <property type="entry name" value="ARYLSULFATASE FAMILY MEMBER"/>
    <property type="match status" value="1"/>
</dbReference>
<dbReference type="InterPro" id="IPR024607">
    <property type="entry name" value="Sulfatase_CS"/>
</dbReference>
<dbReference type="Gene3D" id="3.30.1120.10">
    <property type="match status" value="1"/>
</dbReference>
<dbReference type="GO" id="GO:0046872">
    <property type="term" value="F:metal ion binding"/>
    <property type="evidence" value="ECO:0007669"/>
    <property type="project" value="UniProtKB-KW"/>
</dbReference>
<dbReference type="InterPro" id="IPR050738">
    <property type="entry name" value="Sulfatase"/>
</dbReference>
<name>A0AAE2V8U3_9BACT</name>
<sequence>MKSKNTMSTAIGAIAVGLTLTSAVAADENPIPRKPNVVILYADDMGVGDVSYGDPKAKIITPNIDRLASQGMTFSDGHSSSGICTPSRFAMLTGQHHWRRFHGIVNAFGKSVFKKDEFTLARMFKQQGYATGCFGKWHLGWDWDAIRKPGVKKEDYKHAASYDWSKRFPGGPIDQGFDYYFGDGTINFPPYCWIENDRFKTIPTKPVIKSRPLAGGGSFRPGPMAEGWNPYDILPSITKKTVEWIEKQKAGEPFFAYLAFNSPHYPIVPNKEFHGKSKAGYYGDFVAETDAMVGKVMDVLEKKGLLENTIVIFTADNGTEWHAYERLQKFNQWSSGDFRGLKRDLYEGGHRVPFIVSWPAKIKAGSRSVETVSQVDFAATFAKIIGYQLSNDEAIDSYNLLPVWQSEDYKKPLRVATVQNTSKGKYALRQGDWVLINARSGAAQPERKHYLEHFGLKTWPKGTPGLLFNLKDDPRQKKNLYDQQPERVEAMSKLLDRYVSGERCAPERD</sequence>
<keyword evidence="3" id="KW-0378">Hydrolase</keyword>
<keyword evidence="8" id="KW-1185">Reference proteome</keyword>
<reference evidence="7" key="1">
    <citation type="submission" date="2021-01" db="EMBL/GenBank/DDBJ databases">
        <title>Modified the classification status of verrucomicrobia.</title>
        <authorList>
            <person name="Feng X."/>
        </authorList>
    </citation>
    <scope>NUCLEOTIDE SEQUENCE</scope>
    <source>
        <strain evidence="7">5K15</strain>
    </source>
</reference>
<dbReference type="CDD" id="cd16143">
    <property type="entry name" value="ARS_like"/>
    <property type="match status" value="1"/>
</dbReference>
<dbReference type="Pfam" id="PF00884">
    <property type="entry name" value="Sulfatase"/>
    <property type="match status" value="1"/>
</dbReference>
<dbReference type="PANTHER" id="PTHR42693:SF53">
    <property type="entry name" value="ENDO-4-O-SULFATASE"/>
    <property type="match status" value="1"/>
</dbReference>
<comment type="caution">
    <text evidence="7">The sequence shown here is derived from an EMBL/GenBank/DDBJ whole genome shotgun (WGS) entry which is preliminary data.</text>
</comment>
<comment type="similarity">
    <text evidence="1">Belongs to the sulfatase family.</text>
</comment>
<keyword evidence="4" id="KW-0106">Calcium</keyword>
<keyword evidence="2" id="KW-0479">Metal-binding</keyword>
<dbReference type="InterPro" id="IPR000917">
    <property type="entry name" value="Sulfatase_N"/>
</dbReference>
<evidence type="ECO:0000256" key="2">
    <source>
        <dbReference type="ARBA" id="ARBA00022723"/>
    </source>
</evidence>
<dbReference type="SUPFAM" id="SSF53649">
    <property type="entry name" value="Alkaline phosphatase-like"/>
    <property type="match status" value="1"/>
</dbReference>
<dbReference type="GO" id="GO:0004065">
    <property type="term" value="F:arylsulfatase activity"/>
    <property type="evidence" value="ECO:0007669"/>
    <property type="project" value="TreeGrafter"/>
</dbReference>
<accession>A0AAE2V8U3</accession>
<proteinExistence type="inferred from homology"/>
<protein>
    <submittedName>
        <fullName evidence="7">Arylsulfatase</fullName>
    </submittedName>
</protein>
<evidence type="ECO:0000259" key="6">
    <source>
        <dbReference type="Pfam" id="PF00884"/>
    </source>
</evidence>